<evidence type="ECO:0000259" key="7">
    <source>
        <dbReference type="PROSITE" id="PS50863"/>
    </source>
</evidence>
<dbReference type="PANTHER" id="PTHR31920">
    <property type="entry name" value="B3 DOMAIN-CONTAINING"/>
    <property type="match status" value="1"/>
</dbReference>
<keyword evidence="5" id="KW-0539">Nucleus</keyword>
<dbReference type="SMART" id="SM01019">
    <property type="entry name" value="B3"/>
    <property type="match status" value="4"/>
</dbReference>
<evidence type="ECO:0000256" key="4">
    <source>
        <dbReference type="ARBA" id="ARBA00023163"/>
    </source>
</evidence>
<evidence type="ECO:0000256" key="6">
    <source>
        <dbReference type="SAM" id="MobiDB-lite"/>
    </source>
</evidence>
<feature type="domain" description="TF-B3" evidence="7">
    <location>
        <begin position="262"/>
        <end position="355"/>
    </location>
</feature>
<evidence type="ECO:0000256" key="3">
    <source>
        <dbReference type="ARBA" id="ARBA00023125"/>
    </source>
</evidence>
<evidence type="ECO:0000256" key="2">
    <source>
        <dbReference type="ARBA" id="ARBA00023015"/>
    </source>
</evidence>
<dbReference type="EMBL" id="PNBA02000007">
    <property type="protein sequence ID" value="KAG6418427.1"/>
    <property type="molecule type" value="Genomic_DNA"/>
</dbReference>
<dbReference type="AlphaFoldDB" id="A0A8X8ZU45"/>
<dbReference type="InterPro" id="IPR015300">
    <property type="entry name" value="DNA-bd_pseudobarrel_sf"/>
</dbReference>
<sequence>MEGDGSNPAPNDAPDYQRLPAFMTVFHRGRFHDDMVLVWPNGIRYRVRIVKLGHGFFFTSGWRDFVRATGVGQGDHLTFTLVDAGVFDVKRYASETQCHPPEDVDVVEDDALEGSHGPDIDTSEEYVPSGTESETTIEEEYVDGSRALTIDGVPSFEITLNSENINRRLEIPYGFWQHHIPIRAIQGGLYLVTERGIWPCTLKHNSSKIWVKNGWNRFKYEHNVVVGVRCQFKLVDAFEVQFRVSFDHMADDNPYGEYHRRPSFIKVFSGSRNKEELRLPPQWVAEYGTDLPVDCQLVMPNGNRWQVRLIQIASGCHFCVGWSEFRLSNNISHGEKLTFTLVDVGIFHVKRYKAGTGCPPRGDLEKEEEDNEVYAPDIESSDDNPPSGIESDTTDDSDYDADTGALADDEYPTWTLKLTKSNTKRTIEIPNAFWQLHLAAAPQQNVVHLLVAGQTWRLIIKHSSGKIWVKHGWRRFKDANALFPGVRCHFKLVDARDIQFYVWFDRP</sequence>
<feature type="compositionally biased region" description="Acidic residues" evidence="6">
    <location>
        <begin position="392"/>
        <end position="406"/>
    </location>
</feature>
<dbReference type="PANTHER" id="PTHR31920:SF132">
    <property type="entry name" value="TF-B3 DOMAIN-CONTAINING PROTEIN"/>
    <property type="match status" value="1"/>
</dbReference>
<dbReference type="InterPro" id="IPR050655">
    <property type="entry name" value="Plant_B3_domain"/>
</dbReference>
<dbReference type="SUPFAM" id="SSF101936">
    <property type="entry name" value="DNA-binding pseudobarrel domain"/>
    <property type="match status" value="4"/>
</dbReference>
<evidence type="ECO:0000256" key="5">
    <source>
        <dbReference type="ARBA" id="ARBA00023242"/>
    </source>
</evidence>
<evidence type="ECO:0000313" key="9">
    <source>
        <dbReference type="Proteomes" id="UP000298416"/>
    </source>
</evidence>
<keyword evidence="3" id="KW-0238">DNA-binding</keyword>
<accession>A0A8X8ZU45</accession>
<name>A0A8X8ZU45_SALSN</name>
<evidence type="ECO:0000313" key="8">
    <source>
        <dbReference type="EMBL" id="KAG6418427.1"/>
    </source>
</evidence>
<comment type="caution">
    <text evidence="8">The sequence shown here is derived from an EMBL/GenBank/DDBJ whole genome shotgun (WGS) entry which is preliminary data.</text>
</comment>
<dbReference type="Pfam" id="PF02362">
    <property type="entry name" value="B3"/>
    <property type="match status" value="2"/>
</dbReference>
<feature type="domain" description="TF-B3" evidence="7">
    <location>
        <begin position="412"/>
        <end position="507"/>
    </location>
</feature>
<reference evidence="8" key="1">
    <citation type="submission" date="2018-01" db="EMBL/GenBank/DDBJ databases">
        <authorList>
            <person name="Mao J.F."/>
        </authorList>
    </citation>
    <scope>NUCLEOTIDE SEQUENCE</scope>
    <source>
        <strain evidence="8">Huo1</strain>
        <tissue evidence="8">Leaf</tissue>
    </source>
</reference>
<keyword evidence="2" id="KW-0805">Transcription regulation</keyword>
<dbReference type="CDD" id="cd10017">
    <property type="entry name" value="B3_DNA"/>
    <property type="match status" value="3"/>
</dbReference>
<comment type="subcellular location">
    <subcellularLocation>
        <location evidence="1">Nucleus</location>
    </subcellularLocation>
</comment>
<feature type="domain" description="TF-B3" evidence="7">
    <location>
        <begin position="35"/>
        <end position="95"/>
    </location>
</feature>
<dbReference type="Proteomes" id="UP000298416">
    <property type="component" value="Unassembled WGS sequence"/>
</dbReference>
<keyword evidence="4" id="KW-0804">Transcription</keyword>
<proteinExistence type="predicted"/>
<dbReference type="InterPro" id="IPR003340">
    <property type="entry name" value="B3_DNA-bd"/>
</dbReference>
<dbReference type="PROSITE" id="PS50863">
    <property type="entry name" value="B3"/>
    <property type="match status" value="3"/>
</dbReference>
<protein>
    <recommendedName>
        <fullName evidence="7">TF-B3 domain-containing protein</fullName>
    </recommendedName>
</protein>
<keyword evidence="9" id="KW-1185">Reference proteome</keyword>
<feature type="region of interest" description="Disordered" evidence="6">
    <location>
        <begin position="358"/>
        <end position="406"/>
    </location>
</feature>
<gene>
    <name evidence="8" type="ORF">SASPL_120631</name>
</gene>
<dbReference type="GO" id="GO:0003677">
    <property type="term" value="F:DNA binding"/>
    <property type="evidence" value="ECO:0007669"/>
    <property type="project" value="UniProtKB-KW"/>
</dbReference>
<organism evidence="8">
    <name type="scientific">Salvia splendens</name>
    <name type="common">Scarlet sage</name>
    <dbReference type="NCBI Taxonomy" id="180675"/>
    <lineage>
        <taxon>Eukaryota</taxon>
        <taxon>Viridiplantae</taxon>
        <taxon>Streptophyta</taxon>
        <taxon>Embryophyta</taxon>
        <taxon>Tracheophyta</taxon>
        <taxon>Spermatophyta</taxon>
        <taxon>Magnoliopsida</taxon>
        <taxon>eudicotyledons</taxon>
        <taxon>Gunneridae</taxon>
        <taxon>Pentapetalae</taxon>
        <taxon>asterids</taxon>
        <taxon>lamiids</taxon>
        <taxon>Lamiales</taxon>
        <taxon>Lamiaceae</taxon>
        <taxon>Nepetoideae</taxon>
        <taxon>Mentheae</taxon>
        <taxon>Salviinae</taxon>
        <taxon>Salvia</taxon>
        <taxon>Salvia subgen. Calosphace</taxon>
        <taxon>core Calosphace</taxon>
    </lineage>
</organism>
<dbReference type="GO" id="GO:0005634">
    <property type="term" value="C:nucleus"/>
    <property type="evidence" value="ECO:0007669"/>
    <property type="project" value="UniProtKB-SubCell"/>
</dbReference>
<reference evidence="8" key="2">
    <citation type="submission" date="2020-08" db="EMBL/GenBank/DDBJ databases">
        <title>Plant Genome Project.</title>
        <authorList>
            <person name="Zhang R.-G."/>
        </authorList>
    </citation>
    <scope>NUCLEOTIDE SEQUENCE</scope>
    <source>
        <strain evidence="8">Huo1</strain>
        <tissue evidence="8">Leaf</tissue>
    </source>
</reference>
<dbReference type="Gene3D" id="2.40.330.10">
    <property type="entry name" value="DNA-binding pseudobarrel domain"/>
    <property type="match status" value="4"/>
</dbReference>
<evidence type="ECO:0000256" key="1">
    <source>
        <dbReference type="ARBA" id="ARBA00004123"/>
    </source>
</evidence>